<name>A0A318ZPT3_9EURO</name>
<dbReference type="RefSeq" id="XP_025434627.1">
    <property type="nucleotide sequence ID" value="XM_025578760.1"/>
</dbReference>
<gene>
    <name evidence="1" type="ORF">BP01DRAFT_406185</name>
</gene>
<sequence>MSYIDSCADEIVFSEEILTPPNGQPLPLEMATGILTKLLHCNRLFEQDPQLPRLLLPVLDLAKVYGVRFSAEPTVEALAPFCAIMADILFRIPGLNIALDYYHDSQKENKIYVDDFRATCPFPGWPITYGKSVHAVTDLFFFDPAGDLVPVIHREDYLEAVRDTRRVVLSFMRGEVLWEEFTPSGAGESTGQRWGPVYTITNGSKESYTKL</sequence>
<evidence type="ECO:0000313" key="1">
    <source>
        <dbReference type="EMBL" id="PYH48645.1"/>
    </source>
</evidence>
<accession>A0A318ZPT3</accession>
<proteinExistence type="predicted"/>
<reference evidence="1 2" key="1">
    <citation type="submission" date="2016-12" db="EMBL/GenBank/DDBJ databases">
        <title>The genomes of Aspergillus section Nigri reveals drivers in fungal speciation.</title>
        <authorList>
            <consortium name="DOE Joint Genome Institute"/>
            <person name="Vesth T.C."/>
            <person name="Nybo J."/>
            <person name="Theobald S."/>
            <person name="Brandl J."/>
            <person name="Frisvad J.C."/>
            <person name="Nielsen K.F."/>
            <person name="Lyhne E.K."/>
            <person name="Kogle M.E."/>
            <person name="Kuo A."/>
            <person name="Riley R."/>
            <person name="Clum A."/>
            <person name="Nolan M."/>
            <person name="Lipzen A."/>
            <person name="Salamov A."/>
            <person name="Henrissat B."/>
            <person name="Wiebenga A."/>
            <person name="De Vries R.P."/>
            <person name="Grigoriev I.V."/>
            <person name="Mortensen U.H."/>
            <person name="Andersen M.R."/>
            <person name="Baker S.E."/>
        </authorList>
    </citation>
    <scope>NUCLEOTIDE SEQUENCE [LARGE SCALE GENOMIC DNA]</scope>
    <source>
        <strain evidence="1 2">JOP 1030-1</strain>
    </source>
</reference>
<dbReference type="STRING" id="1450539.A0A318ZPT3"/>
<dbReference type="EMBL" id="KZ821221">
    <property type="protein sequence ID" value="PYH48645.1"/>
    <property type="molecule type" value="Genomic_DNA"/>
</dbReference>
<dbReference type="GeneID" id="37079989"/>
<keyword evidence="2" id="KW-1185">Reference proteome</keyword>
<evidence type="ECO:0000313" key="2">
    <source>
        <dbReference type="Proteomes" id="UP000248349"/>
    </source>
</evidence>
<dbReference type="AlphaFoldDB" id="A0A318ZPT3"/>
<dbReference type="Proteomes" id="UP000248349">
    <property type="component" value="Unassembled WGS sequence"/>
</dbReference>
<protein>
    <submittedName>
        <fullName evidence="1">Uncharacterized protein</fullName>
    </submittedName>
</protein>
<organism evidence="1 2">
    <name type="scientific">Aspergillus saccharolyticus JOP 1030-1</name>
    <dbReference type="NCBI Taxonomy" id="1450539"/>
    <lineage>
        <taxon>Eukaryota</taxon>
        <taxon>Fungi</taxon>
        <taxon>Dikarya</taxon>
        <taxon>Ascomycota</taxon>
        <taxon>Pezizomycotina</taxon>
        <taxon>Eurotiomycetes</taxon>
        <taxon>Eurotiomycetidae</taxon>
        <taxon>Eurotiales</taxon>
        <taxon>Aspergillaceae</taxon>
        <taxon>Aspergillus</taxon>
        <taxon>Aspergillus subgen. Circumdati</taxon>
    </lineage>
</organism>